<dbReference type="GO" id="GO:0006270">
    <property type="term" value="P:DNA replication initiation"/>
    <property type="evidence" value="ECO:0007669"/>
    <property type="project" value="UniProtKB-UniRule"/>
</dbReference>
<dbReference type="InterPro" id="IPR016314">
    <property type="entry name" value="Cdc6/18"/>
</dbReference>
<dbReference type="SUPFAM" id="SSF52540">
    <property type="entry name" value="P-loop containing nucleoside triphosphate hydrolases"/>
    <property type="match status" value="1"/>
</dbReference>
<dbReference type="GO" id="GO:0033314">
    <property type="term" value="P:mitotic DNA replication checkpoint signaling"/>
    <property type="evidence" value="ECO:0007669"/>
    <property type="project" value="TreeGrafter"/>
</dbReference>
<feature type="compositionally biased region" description="Polar residues" evidence="8">
    <location>
        <begin position="29"/>
        <end position="44"/>
    </location>
</feature>
<dbReference type="AlphaFoldDB" id="A0A9P0MIN6"/>
<evidence type="ECO:0000256" key="1">
    <source>
        <dbReference type="ARBA" id="ARBA00004123"/>
    </source>
</evidence>
<dbReference type="GO" id="GO:0051301">
    <property type="term" value="P:cell division"/>
    <property type="evidence" value="ECO:0007669"/>
    <property type="project" value="UniProtKB-UniRule"/>
</dbReference>
<dbReference type="Pfam" id="PF22606">
    <property type="entry name" value="Cdc6-ORC-like_ATPase_lid"/>
    <property type="match status" value="1"/>
</dbReference>
<evidence type="ECO:0000259" key="10">
    <source>
        <dbReference type="SMART" id="SM01074"/>
    </source>
</evidence>
<name>A0A9P0MIN6_NEZVI</name>
<feature type="compositionally biased region" description="Polar residues" evidence="8">
    <location>
        <begin position="52"/>
        <end position="63"/>
    </location>
</feature>
<dbReference type="OrthoDB" id="1926878at2759"/>
<accession>A0A9P0MIN6</accession>
<dbReference type="InterPro" id="IPR050311">
    <property type="entry name" value="ORC1/CDC6"/>
</dbReference>
<proteinExistence type="inferred from homology"/>
<evidence type="ECO:0000256" key="4">
    <source>
        <dbReference type="ARBA" id="ARBA00022705"/>
    </source>
</evidence>
<dbReference type="Pfam" id="PF09079">
    <property type="entry name" value="WHD_Cdc6"/>
    <property type="match status" value="1"/>
</dbReference>
<dbReference type="FunFam" id="3.40.50.300:FF:000547">
    <property type="entry name" value="Cell division control protein"/>
    <property type="match status" value="1"/>
</dbReference>
<organism evidence="11 12">
    <name type="scientific">Nezara viridula</name>
    <name type="common">Southern green stink bug</name>
    <name type="synonym">Cimex viridulus</name>
    <dbReference type="NCBI Taxonomy" id="85310"/>
    <lineage>
        <taxon>Eukaryota</taxon>
        <taxon>Metazoa</taxon>
        <taxon>Ecdysozoa</taxon>
        <taxon>Arthropoda</taxon>
        <taxon>Hexapoda</taxon>
        <taxon>Insecta</taxon>
        <taxon>Pterygota</taxon>
        <taxon>Neoptera</taxon>
        <taxon>Paraneoptera</taxon>
        <taxon>Hemiptera</taxon>
        <taxon>Heteroptera</taxon>
        <taxon>Panheteroptera</taxon>
        <taxon>Pentatomomorpha</taxon>
        <taxon>Pentatomoidea</taxon>
        <taxon>Pentatomidae</taxon>
        <taxon>Pentatominae</taxon>
        <taxon>Nezara</taxon>
    </lineage>
</organism>
<dbReference type="Gene3D" id="1.10.10.10">
    <property type="entry name" value="Winged helix-like DNA-binding domain superfamily/Winged helix DNA-binding domain"/>
    <property type="match status" value="1"/>
</dbReference>
<evidence type="ECO:0000256" key="8">
    <source>
        <dbReference type="SAM" id="MobiDB-lite"/>
    </source>
</evidence>
<dbReference type="SMART" id="SM00382">
    <property type="entry name" value="AAA"/>
    <property type="match status" value="1"/>
</dbReference>
<dbReference type="PANTHER" id="PTHR10763">
    <property type="entry name" value="CELL DIVISION CONTROL PROTEIN 6-RELATED"/>
    <property type="match status" value="1"/>
</dbReference>
<evidence type="ECO:0000256" key="3">
    <source>
        <dbReference type="ARBA" id="ARBA00022618"/>
    </source>
</evidence>
<dbReference type="InterPro" id="IPR049945">
    <property type="entry name" value="AAA_22"/>
</dbReference>
<protein>
    <recommendedName>
        <fullName evidence="7">Cell division control protein</fullName>
    </recommendedName>
</protein>
<dbReference type="GO" id="GO:0005634">
    <property type="term" value="C:nucleus"/>
    <property type="evidence" value="ECO:0007669"/>
    <property type="project" value="UniProtKB-SubCell"/>
</dbReference>
<dbReference type="Gene3D" id="1.10.8.60">
    <property type="match status" value="1"/>
</dbReference>
<dbReference type="CDD" id="cd00009">
    <property type="entry name" value="AAA"/>
    <property type="match status" value="1"/>
</dbReference>
<dbReference type="Gene3D" id="3.40.50.300">
    <property type="entry name" value="P-loop containing nucleotide triphosphate hydrolases"/>
    <property type="match status" value="1"/>
</dbReference>
<keyword evidence="12" id="KW-1185">Reference proteome</keyword>
<feature type="region of interest" description="Disordered" evidence="8">
    <location>
        <begin position="22"/>
        <end position="81"/>
    </location>
</feature>
<reference evidence="11" key="1">
    <citation type="submission" date="2022-01" db="EMBL/GenBank/DDBJ databases">
        <authorList>
            <person name="King R."/>
        </authorList>
    </citation>
    <scope>NUCLEOTIDE SEQUENCE</scope>
</reference>
<comment type="similarity">
    <text evidence="2 7">Belongs to the CDC6/cdc18 family.</text>
</comment>
<gene>
    <name evidence="11" type="ORF">NEZAVI_LOCUS6390</name>
</gene>
<keyword evidence="6" id="KW-0131">Cell cycle</keyword>
<dbReference type="InterPro" id="IPR036390">
    <property type="entry name" value="WH_DNA-bd_sf"/>
</dbReference>
<dbReference type="PIRSF" id="PIRSF001767">
    <property type="entry name" value="Cdc6"/>
    <property type="match status" value="1"/>
</dbReference>
<comment type="function">
    <text evidence="7">Involved in the initiation of DNA replication. Also participates in checkpoint controls that ensure DNA replication is completed before mitosis is initiated.</text>
</comment>
<keyword evidence="4" id="KW-0235">DNA replication</keyword>
<dbReference type="SMART" id="SM01074">
    <property type="entry name" value="Cdc6_C"/>
    <property type="match status" value="1"/>
</dbReference>
<evidence type="ECO:0000259" key="9">
    <source>
        <dbReference type="SMART" id="SM00382"/>
    </source>
</evidence>
<dbReference type="Pfam" id="PF13401">
    <property type="entry name" value="AAA_22"/>
    <property type="match status" value="1"/>
</dbReference>
<evidence type="ECO:0000256" key="7">
    <source>
        <dbReference type="PIRNR" id="PIRNR001767"/>
    </source>
</evidence>
<dbReference type="EMBL" id="OV725079">
    <property type="protein sequence ID" value="CAH1396295.1"/>
    <property type="molecule type" value="Genomic_DNA"/>
</dbReference>
<sequence length="472" mass="52669">MTSVQKTINFPAKKRFLTRFQAKHEGKENNQTVNDQKNNSPSKENAIKRSSSEAILNENSCSPPKTPKNESKESSTSIPLKEDENLSQAIRVLHSGQPQKLYQRRDKIDNISEIILKALEIRESTTIYISGPPGTGKTACVNHVISQSSISNNYKIVYVNCTGLKSANAAFKRIASELKIKVVGSEKKILDAIENHLKTTQKMIMLILDEMDQLESKKQTLLYTIFEWPLMYKSNLVLLGIANALDLTDRILPRLEAKLDILPILINFPPYSREEICEILTDRLKEGGVDDVLKGGALQLLASKVAAVSGDLRKALDIGRRVLEITQSKSESSKQVSLQDVLLVVNNVYGTSSTLNGCTNSENAESFPLHQKMLICTMILIKKNSKCKEITVGRLHDVYKKVCAKKNMTAIEISEFLGLSELVESRGAIKIQGKTRNRLSKVLLMWDEAEIENALQDKQLLATILDDVSCLK</sequence>
<dbReference type="PANTHER" id="PTHR10763:SF26">
    <property type="entry name" value="CELL DIVISION CONTROL PROTEIN 6 HOMOLOG"/>
    <property type="match status" value="1"/>
</dbReference>
<feature type="domain" description="Cdc6 C-terminal" evidence="10">
    <location>
        <begin position="375"/>
        <end position="455"/>
    </location>
</feature>
<dbReference type="GO" id="GO:0016887">
    <property type="term" value="F:ATP hydrolysis activity"/>
    <property type="evidence" value="ECO:0007669"/>
    <property type="project" value="InterPro"/>
</dbReference>
<dbReference type="Proteomes" id="UP001152798">
    <property type="component" value="Chromosome 3"/>
</dbReference>
<dbReference type="InterPro" id="IPR036388">
    <property type="entry name" value="WH-like_DNA-bd_sf"/>
</dbReference>
<dbReference type="GO" id="GO:0003688">
    <property type="term" value="F:DNA replication origin binding"/>
    <property type="evidence" value="ECO:0007669"/>
    <property type="project" value="TreeGrafter"/>
</dbReference>
<keyword evidence="5 7" id="KW-0539">Nucleus</keyword>
<keyword evidence="3" id="KW-0132">Cell division</keyword>
<dbReference type="InterPro" id="IPR027417">
    <property type="entry name" value="P-loop_NTPase"/>
</dbReference>
<evidence type="ECO:0000256" key="5">
    <source>
        <dbReference type="ARBA" id="ARBA00023242"/>
    </source>
</evidence>
<dbReference type="InterPro" id="IPR054425">
    <property type="entry name" value="Cdc6_ORC1-like_ATPase_lid"/>
</dbReference>
<dbReference type="InterPro" id="IPR015163">
    <property type="entry name" value="Cdc6_C"/>
</dbReference>
<comment type="subcellular location">
    <subcellularLocation>
        <location evidence="1 7">Nucleus</location>
    </subcellularLocation>
</comment>
<dbReference type="SUPFAM" id="SSF46785">
    <property type="entry name" value="Winged helix' DNA-binding domain"/>
    <property type="match status" value="1"/>
</dbReference>
<evidence type="ECO:0000313" key="12">
    <source>
        <dbReference type="Proteomes" id="UP001152798"/>
    </source>
</evidence>
<dbReference type="InterPro" id="IPR003593">
    <property type="entry name" value="AAA+_ATPase"/>
</dbReference>
<evidence type="ECO:0000256" key="6">
    <source>
        <dbReference type="ARBA" id="ARBA00023306"/>
    </source>
</evidence>
<feature type="domain" description="AAA+ ATPase" evidence="9">
    <location>
        <begin position="123"/>
        <end position="265"/>
    </location>
</feature>
<evidence type="ECO:0000256" key="2">
    <source>
        <dbReference type="ARBA" id="ARBA00006184"/>
    </source>
</evidence>
<evidence type="ECO:0000313" key="11">
    <source>
        <dbReference type="EMBL" id="CAH1396295.1"/>
    </source>
</evidence>